<feature type="region of interest" description="Disordered" evidence="2">
    <location>
        <begin position="120"/>
        <end position="139"/>
    </location>
</feature>
<feature type="region of interest" description="Disordered" evidence="2">
    <location>
        <begin position="527"/>
        <end position="557"/>
    </location>
</feature>
<accession>A0A3G5A398</accession>
<dbReference type="GO" id="GO:0016887">
    <property type="term" value="F:ATP hydrolysis activity"/>
    <property type="evidence" value="ECO:0007669"/>
    <property type="project" value="InterPro"/>
</dbReference>
<evidence type="ECO:0000313" key="4">
    <source>
        <dbReference type="EMBL" id="AYV81698.1"/>
    </source>
</evidence>
<feature type="compositionally biased region" description="Basic and acidic residues" evidence="2">
    <location>
        <begin position="537"/>
        <end position="546"/>
    </location>
</feature>
<dbReference type="InterPro" id="IPR003593">
    <property type="entry name" value="AAA+_ATPase"/>
</dbReference>
<dbReference type="InterPro" id="IPR003960">
    <property type="entry name" value="ATPase_AAA_CS"/>
</dbReference>
<dbReference type="PROSITE" id="PS00674">
    <property type="entry name" value="AAA"/>
    <property type="match status" value="1"/>
</dbReference>
<gene>
    <name evidence="4" type="ORF">Harvfovirus53_8</name>
</gene>
<dbReference type="Pfam" id="PF00004">
    <property type="entry name" value="AAA"/>
    <property type="match status" value="1"/>
</dbReference>
<dbReference type="InterPro" id="IPR027417">
    <property type="entry name" value="P-loop_NTPase"/>
</dbReference>
<evidence type="ECO:0000256" key="1">
    <source>
        <dbReference type="ARBA" id="ARBA00007448"/>
    </source>
</evidence>
<dbReference type="SUPFAM" id="SSF52540">
    <property type="entry name" value="P-loop containing nucleoside triphosphate hydrolases"/>
    <property type="match status" value="1"/>
</dbReference>
<dbReference type="GO" id="GO:0005524">
    <property type="term" value="F:ATP binding"/>
    <property type="evidence" value="ECO:0007669"/>
    <property type="project" value="InterPro"/>
</dbReference>
<protein>
    <submittedName>
        <fullName evidence="4">Putative AAA+ family ATPase</fullName>
    </submittedName>
</protein>
<proteinExistence type="inferred from homology"/>
<evidence type="ECO:0000256" key="2">
    <source>
        <dbReference type="SAM" id="MobiDB-lite"/>
    </source>
</evidence>
<dbReference type="EMBL" id="MK072295">
    <property type="protein sequence ID" value="AYV81698.1"/>
    <property type="molecule type" value="Genomic_DNA"/>
</dbReference>
<name>A0A3G5A398_9VIRU</name>
<feature type="domain" description="AAA+ ATPase" evidence="3">
    <location>
        <begin position="444"/>
        <end position="622"/>
    </location>
</feature>
<dbReference type="InterPro" id="IPR003959">
    <property type="entry name" value="ATPase_AAA_core"/>
</dbReference>
<dbReference type="Gene3D" id="3.40.50.300">
    <property type="entry name" value="P-loop containing nucleotide triphosphate hydrolases"/>
    <property type="match status" value="1"/>
</dbReference>
<dbReference type="InterPro" id="IPR050747">
    <property type="entry name" value="Mitochondrial_chaperone_BCS1"/>
</dbReference>
<dbReference type="PANTHER" id="PTHR23070">
    <property type="entry name" value="BCS1 AAA-TYPE ATPASE"/>
    <property type="match status" value="1"/>
</dbReference>
<evidence type="ECO:0000259" key="3">
    <source>
        <dbReference type="SMART" id="SM00382"/>
    </source>
</evidence>
<comment type="similarity">
    <text evidence="1">Belongs to the AAA ATPase family. BCS1 subfamily.</text>
</comment>
<dbReference type="SMART" id="SM00382">
    <property type="entry name" value="AAA"/>
    <property type="match status" value="1"/>
</dbReference>
<sequence>MDPSYYIMPSLMGAVNTGNKISDLSLIFVIILLLNVTSKLTTSLIDMCVKRMKEMKLGKKIKAKYIINLTLGQDSSTVQTIPKEYLAVMFYLQQKNIDVGYGRQIPYVVEKIDVKNIEESESENKKRRPYSKDRGEEEEEKVVKSADVDMKLCYYIESDVPIKLSEKLVIRAVGSGEGDSSGSAQKKGGGAYSLELYSYHYTFPELKYLIDEMVVLYNKHLGTLEEKKIKSKYIINLDMTHDTYAKTTNIPKEYLALMFYLHKVKIDIPCARRIPNTKVIQNIRFGLLGQEVEKEEDLGVDFFIESKLPIKISDSIFVIVKKNDSSHRYNSLSYTLELYSYSCAFRDLKNMIDLMLRNYNKYLETISNVDRYHFTFIKTDLNKVAAPGVSLGKTETDKLVFQQHVFKTNKTFENVLFEEKEKLRKKLDFFLENKGYYDKYGIQYSLGFMFFGPPGCGKTSSIKAIANYTNRHILEIPLSRVKTCAELKNIFYLDEYNSVKIPFQNKIIVFEDIDCMKDILKKRSGEAVRETEEMETRDDGGEKKDGDDSDNEGEKKKKKVKAVVEDLQEDKLTLSYILNLIDGTLEQPGRILIFTTNHPEDIDPALIRPGRVDVKIEFKLCSCEISRSIIEFYTGKKIPKEIVFPTYKYSPAELIQLCIGEKSMEEICEMIRE</sequence>
<organism evidence="4">
    <name type="scientific">Harvfovirus sp</name>
    <dbReference type="NCBI Taxonomy" id="2487768"/>
    <lineage>
        <taxon>Viruses</taxon>
        <taxon>Varidnaviria</taxon>
        <taxon>Bamfordvirae</taxon>
        <taxon>Nucleocytoviricota</taxon>
        <taxon>Megaviricetes</taxon>
        <taxon>Imitervirales</taxon>
        <taxon>Mimiviridae</taxon>
        <taxon>Klosneuvirinae</taxon>
    </lineage>
</organism>
<reference evidence="4" key="1">
    <citation type="submission" date="2018-10" db="EMBL/GenBank/DDBJ databases">
        <title>Hidden diversity of soil giant viruses.</title>
        <authorList>
            <person name="Schulz F."/>
            <person name="Alteio L."/>
            <person name="Goudeau D."/>
            <person name="Ryan E.M."/>
            <person name="Malmstrom R.R."/>
            <person name="Blanchard J."/>
            <person name="Woyke T."/>
        </authorList>
    </citation>
    <scope>NUCLEOTIDE SEQUENCE</scope>
    <source>
        <strain evidence="4">HAV1</strain>
    </source>
</reference>